<protein>
    <recommendedName>
        <fullName evidence="3">Restriction alleviation protein Lar</fullName>
    </recommendedName>
</protein>
<reference evidence="1 2" key="1">
    <citation type="submission" date="2017-09" db="EMBL/GenBank/DDBJ databases">
        <authorList>
            <person name="Ehlers B."/>
            <person name="Leendertz F.H."/>
        </authorList>
    </citation>
    <scope>NUCLEOTIDE SEQUENCE [LARGE SCALE GENOMIC DNA]</scope>
    <source>
        <strain evidence="1 2">DSM 18289</strain>
    </source>
</reference>
<dbReference type="EMBL" id="OBEL01000011">
    <property type="protein sequence ID" value="SNZ21705.1"/>
    <property type="molecule type" value="Genomic_DNA"/>
</dbReference>
<gene>
    <name evidence="1" type="ORF">SAMN06265368_4830</name>
</gene>
<sequence length="174" mass="19458">MSEIELKPCLYCKEKRVSIDIEVIEAPTEYNAIARCNNCDAQGPGAYRHETKEVAMTEAAGLWNARPLENAAKPYTYIGKDGHAVLARDLEDQRDAAHKRIEELEEASARLFCHLADAKSALKMHHRWHLDCDELDSYAVPDGQGGWIGLNRAEEYADSSMHDITEAILSKGDT</sequence>
<keyword evidence="2" id="KW-1185">Reference proteome</keyword>
<organism evidence="1 2">
    <name type="scientific">Cohaesibacter gelatinilyticus</name>
    <dbReference type="NCBI Taxonomy" id="372072"/>
    <lineage>
        <taxon>Bacteria</taxon>
        <taxon>Pseudomonadati</taxon>
        <taxon>Pseudomonadota</taxon>
        <taxon>Alphaproteobacteria</taxon>
        <taxon>Hyphomicrobiales</taxon>
        <taxon>Cohaesibacteraceae</taxon>
    </lineage>
</organism>
<accession>A0A285PJ07</accession>
<dbReference type="Proteomes" id="UP000219439">
    <property type="component" value="Unassembled WGS sequence"/>
</dbReference>
<dbReference type="OrthoDB" id="7219996at2"/>
<dbReference type="AlphaFoldDB" id="A0A285PJ07"/>
<evidence type="ECO:0000313" key="1">
    <source>
        <dbReference type="EMBL" id="SNZ21705.1"/>
    </source>
</evidence>
<name>A0A285PJ07_9HYPH</name>
<proteinExistence type="predicted"/>
<dbReference type="RefSeq" id="WP_097156082.1">
    <property type="nucleotide sequence ID" value="NZ_OBEL01000011.1"/>
</dbReference>
<evidence type="ECO:0000313" key="2">
    <source>
        <dbReference type="Proteomes" id="UP000219439"/>
    </source>
</evidence>
<evidence type="ECO:0008006" key="3">
    <source>
        <dbReference type="Google" id="ProtNLM"/>
    </source>
</evidence>